<feature type="transmembrane region" description="Helical" evidence="7">
    <location>
        <begin position="369"/>
        <end position="387"/>
    </location>
</feature>
<feature type="transmembrane region" description="Helical" evidence="7">
    <location>
        <begin position="163"/>
        <end position="181"/>
    </location>
</feature>
<proteinExistence type="inferred from homology"/>
<dbReference type="eggNOG" id="COG2244">
    <property type="taxonomic scope" value="Bacteria"/>
</dbReference>
<organism evidence="8 9">
    <name type="scientific">Terriglobus saanensis (strain ATCC BAA-1853 / DSM 23119 / SP1PR4)</name>
    <dbReference type="NCBI Taxonomy" id="401053"/>
    <lineage>
        <taxon>Bacteria</taxon>
        <taxon>Pseudomonadati</taxon>
        <taxon>Acidobacteriota</taxon>
        <taxon>Terriglobia</taxon>
        <taxon>Terriglobales</taxon>
        <taxon>Acidobacteriaceae</taxon>
        <taxon>Terriglobus</taxon>
    </lineage>
</organism>
<feature type="transmembrane region" description="Helical" evidence="7">
    <location>
        <begin position="95"/>
        <end position="117"/>
    </location>
</feature>
<evidence type="ECO:0000256" key="1">
    <source>
        <dbReference type="ARBA" id="ARBA00004651"/>
    </source>
</evidence>
<feature type="transmembrane region" description="Helical" evidence="7">
    <location>
        <begin position="28"/>
        <end position="48"/>
    </location>
</feature>
<dbReference type="CDD" id="cd13127">
    <property type="entry name" value="MATE_tuaB_like"/>
    <property type="match status" value="1"/>
</dbReference>
<dbReference type="KEGG" id="tsa:AciPR4_1226"/>
<feature type="transmembrane region" description="Helical" evidence="7">
    <location>
        <begin position="303"/>
        <end position="331"/>
    </location>
</feature>
<keyword evidence="5 7" id="KW-1133">Transmembrane helix</keyword>
<evidence type="ECO:0000256" key="7">
    <source>
        <dbReference type="SAM" id="Phobius"/>
    </source>
</evidence>
<evidence type="ECO:0000256" key="4">
    <source>
        <dbReference type="ARBA" id="ARBA00022692"/>
    </source>
</evidence>
<gene>
    <name evidence="8" type="ordered locus">AciPR4_1226</name>
</gene>
<dbReference type="PANTHER" id="PTHR30250">
    <property type="entry name" value="PST FAMILY PREDICTED COLANIC ACID TRANSPORTER"/>
    <property type="match status" value="1"/>
</dbReference>
<dbReference type="OrthoDB" id="9770347at2"/>
<reference evidence="8 9" key="1">
    <citation type="journal article" date="2012" name="Stand. Genomic Sci.">
        <title>Complete genome sequence of Terriglobus saanensis type strain SP1PR4(T), an Acidobacteria from tundra soil.</title>
        <authorList>
            <person name="Rawat S.R."/>
            <person name="Mannisto M.K."/>
            <person name="Starovoytov V."/>
            <person name="Goodwin L."/>
            <person name="Nolan M."/>
            <person name="Hauser L."/>
            <person name="Land M."/>
            <person name="Davenport K.W."/>
            <person name="Woyke T."/>
            <person name="Haggblom M.M."/>
        </authorList>
    </citation>
    <scope>NUCLEOTIDE SEQUENCE</scope>
    <source>
        <strain evidence="9">ATCC BAA-1853 / DSM 23119 / SP1PR4</strain>
    </source>
</reference>
<dbReference type="AlphaFoldDB" id="E8UYG3"/>
<name>E8UYG3_TERSS</name>
<dbReference type="Proteomes" id="UP000006844">
    <property type="component" value="Chromosome"/>
</dbReference>
<dbReference type="HOGENOM" id="CLU_026911_5_0_0"/>
<dbReference type="GO" id="GO:0005886">
    <property type="term" value="C:plasma membrane"/>
    <property type="evidence" value="ECO:0007669"/>
    <property type="project" value="UniProtKB-SubCell"/>
</dbReference>
<feature type="transmembrane region" description="Helical" evidence="7">
    <location>
        <begin position="433"/>
        <end position="451"/>
    </location>
</feature>
<comment type="subcellular location">
    <subcellularLocation>
        <location evidence="1">Cell membrane</location>
        <topology evidence="1">Multi-pass membrane protein</topology>
    </subcellularLocation>
</comment>
<feature type="transmembrane region" description="Helical" evidence="7">
    <location>
        <begin position="129"/>
        <end position="151"/>
    </location>
</feature>
<feature type="transmembrane region" description="Helical" evidence="7">
    <location>
        <begin position="393"/>
        <end position="412"/>
    </location>
</feature>
<keyword evidence="6 7" id="KW-0472">Membrane</keyword>
<protein>
    <submittedName>
        <fullName evidence="8">Polysaccharide biosynthesis protein</fullName>
    </submittedName>
</protein>
<dbReference type="InterPro" id="IPR050833">
    <property type="entry name" value="Poly_Biosynth_Transport"/>
</dbReference>
<evidence type="ECO:0000313" key="9">
    <source>
        <dbReference type="Proteomes" id="UP000006844"/>
    </source>
</evidence>
<accession>E8UYG3</accession>
<dbReference type="Pfam" id="PF13440">
    <property type="entry name" value="Polysacc_synt_3"/>
    <property type="match status" value="1"/>
</dbReference>
<sequence>MNVASAYKRITVPNLQESLTTTTGRALGWNYIGSVVKMVLSFGINTLLSRLLGPRPFGELAVAMIVFGFGSLLSNVGLSSALLQKEDLAEGDIRFCFTCQMAFGILMTTLLFCGAPILSRFFHEPKLMLLLRVCSLLFVLQAFGTTALALLNRRQDARSVQAIAILSYVVGYPLVGLSLALMGAGVWSLVAAWLTQSFLYSVLVFLRQPHSIKPLFHPDHLPLLHFGIRVFGANVCRWGISNLDNTVVGRVAGPLALGLYSRAFTTLGNTTETITSSLLGVLLPAFSRVQTDEEKLRRVYASVFGLLLLVILPMFAAVAAAADVVVLGLYGKMWANAVPYMRPIALAMAVNAVMSLSEPLLIARGKPQIDFGAQLIVAVLAVAGYVIAIRYSVLALSWTVLGLYLFRFFLLTTAVHREIRIRWTDLMETSTPGLLLALFAAAVSKGLELLLPPMPDFLRLVCVGGGAAILVLGAFSLFSKTLLRPMLRRSPQLLHLFPARIQQFLDFK</sequence>
<feature type="transmembrane region" description="Helical" evidence="7">
    <location>
        <begin position="343"/>
        <end position="362"/>
    </location>
</feature>
<dbReference type="EMBL" id="CP002467">
    <property type="protein sequence ID" value="ADV82051.1"/>
    <property type="molecule type" value="Genomic_DNA"/>
</dbReference>
<keyword evidence="9" id="KW-1185">Reference proteome</keyword>
<evidence type="ECO:0000256" key="3">
    <source>
        <dbReference type="ARBA" id="ARBA00022475"/>
    </source>
</evidence>
<evidence type="ECO:0000256" key="6">
    <source>
        <dbReference type="ARBA" id="ARBA00023136"/>
    </source>
</evidence>
<dbReference type="STRING" id="401053.AciPR4_1226"/>
<feature type="transmembrane region" description="Helical" evidence="7">
    <location>
        <begin position="457"/>
        <end position="479"/>
    </location>
</feature>
<dbReference type="PANTHER" id="PTHR30250:SF10">
    <property type="entry name" value="LIPOPOLYSACCHARIDE BIOSYNTHESIS PROTEIN WZXC"/>
    <property type="match status" value="1"/>
</dbReference>
<comment type="similarity">
    <text evidence="2">Belongs to the polysaccharide synthase family.</text>
</comment>
<feature type="transmembrane region" description="Helical" evidence="7">
    <location>
        <begin position="187"/>
        <end position="206"/>
    </location>
</feature>
<evidence type="ECO:0000313" key="8">
    <source>
        <dbReference type="EMBL" id="ADV82051.1"/>
    </source>
</evidence>
<keyword evidence="3" id="KW-1003">Cell membrane</keyword>
<keyword evidence="4 7" id="KW-0812">Transmembrane</keyword>
<feature type="transmembrane region" description="Helical" evidence="7">
    <location>
        <begin position="60"/>
        <end position="83"/>
    </location>
</feature>
<evidence type="ECO:0000256" key="5">
    <source>
        <dbReference type="ARBA" id="ARBA00022989"/>
    </source>
</evidence>
<evidence type="ECO:0000256" key="2">
    <source>
        <dbReference type="ARBA" id="ARBA00007430"/>
    </source>
</evidence>